<dbReference type="Gene3D" id="3.30.750.24">
    <property type="entry name" value="STAS domain"/>
    <property type="match status" value="1"/>
</dbReference>
<feature type="transmembrane region" description="Helical" evidence="7">
    <location>
        <begin position="278"/>
        <end position="297"/>
    </location>
</feature>
<feature type="transmembrane region" description="Helical" evidence="7">
    <location>
        <begin position="358"/>
        <end position="380"/>
    </location>
</feature>
<evidence type="ECO:0000256" key="7">
    <source>
        <dbReference type="SAM" id="Phobius"/>
    </source>
</evidence>
<evidence type="ECO:0000256" key="5">
    <source>
        <dbReference type="ARBA" id="ARBA00022989"/>
    </source>
</evidence>
<keyword evidence="4 7" id="KW-0812">Transmembrane</keyword>
<comment type="caution">
    <text evidence="10">The sequence shown here is derived from an EMBL/GenBank/DDBJ whole genome shotgun (WGS) entry which is preliminary data.</text>
</comment>
<evidence type="ECO:0000256" key="6">
    <source>
        <dbReference type="ARBA" id="ARBA00023136"/>
    </source>
</evidence>
<dbReference type="AlphaFoldDB" id="A0A7J6HYY0"/>
<dbReference type="SUPFAM" id="SSF52091">
    <property type="entry name" value="SpoIIaa-like"/>
    <property type="match status" value="1"/>
</dbReference>
<feature type="domain" description="STAS" evidence="8">
    <location>
        <begin position="618"/>
        <end position="719"/>
    </location>
</feature>
<evidence type="ECO:0000256" key="4">
    <source>
        <dbReference type="ARBA" id="ARBA00022692"/>
    </source>
</evidence>
<dbReference type="InterPro" id="IPR001902">
    <property type="entry name" value="SLC26A/SulP_fam"/>
</dbReference>
<keyword evidence="3" id="KW-0813">Transport</keyword>
<organism evidence="10 12">
    <name type="scientific">Cannabis sativa</name>
    <name type="common">Hemp</name>
    <name type="synonym">Marijuana</name>
    <dbReference type="NCBI Taxonomy" id="3483"/>
    <lineage>
        <taxon>Eukaryota</taxon>
        <taxon>Viridiplantae</taxon>
        <taxon>Streptophyta</taxon>
        <taxon>Embryophyta</taxon>
        <taxon>Tracheophyta</taxon>
        <taxon>Spermatophyta</taxon>
        <taxon>Magnoliopsida</taxon>
        <taxon>eudicotyledons</taxon>
        <taxon>Gunneridae</taxon>
        <taxon>Pentapetalae</taxon>
        <taxon>rosids</taxon>
        <taxon>fabids</taxon>
        <taxon>Rosales</taxon>
        <taxon>Cannabaceae</taxon>
        <taxon>Cannabis</taxon>
    </lineage>
</organism>
<dbReference type="NCBIfam" id="TIGR00815">
    <property type="entry name" value="sulP"/>
    <property type="match status" value="1"/>
</dbReference>
<comment type="similarity">
    <text evidence="2">Belongs to the SLC26A/SulP transporter (TC 2.A.53) family.</text>
</comment>
<dbReference type="PANTHER" id="PTHR11814">
    <property type="entry name" value="SULFATE TRANSPORTER"/>
    <property type="match status" value="1"/>
</dbReference>
<evidence type="ECO:0000313" key="9">
    <source>
        <dbReference type="EMBL" id="KAF4370549.1"/>
    </source>
</evidence>
<name>A0A7J6HYY0_CANSA</name>
<dbReference type="CDD" id="cd07042">
    <property type="entry name" value="STAS_SulP_like_sulfate_transporter"/>
    <property type="match status" value="1"/>
</dbReference>
<evidence type="ECO:0000313" key="10">
    <source>
        <dbReference type="EMBL" id="KAF4400512.1"/>
    </source>
</evidence>
<dbReference type="EMBL" id="JAATIP010000117">
    <property type="protein sequence ID" value="KAF4370549.1"/>
    <property type="molecule type" value="Genomic_DNA"/>
</dbReference>
<dbReference type="Pfam" id="PF01740">
    <property type="entry name" value="STAS"/>
    <property type="match status" value="1"/>
</dbReference>
<dbReference type="Proteomes" id="UP000525078">
    <property type="component" value="Unassembled WGS sequence"/>
</dbReference>
<evidence type="ECO:0000313" key="11">
    <source>
        <dbReference type="Proteomes" id="UP000525078"/>
    </source>
</evidence>
<dbReference type="GO" id="GO:0016020">
    <property type="term" value="C:membrane"/>
    <property type="evidence" value="ECO:0007669"/>
    <property type="project" value="UniProtKB-SubCell"/>
</dbReference>
<dbReference type="EMBL" id="JAATIQ010000017">
    <property type="protein sequence ID" value="KAF4400512.1"/>
    <property type="molecule type" value="Genomic_DNA"/>
</dbReference>
<gene>
    <name evidence="9" type="ORF">F8388_020135</name>
    <name evidence="10" type="ORF">G4B88_023305</name>
</gene>
<feature type="transmembrane region" description="Helical" evidence="7">
    <location>
        <begin position="411"/>
        <end position="431"/>
    </location>
</feature>
<dbReference type="Pfam" id="PF00916">
    <property type="entry name" value="Sulfate_transp"/>
    <property type="match status" value="1"/>
</dbReference>
<feature type="transmembrane region" description="Helical" evidence="7">
    <location>
        <begin position="451"/>
        <end position="470"/>
    </location>
</feature>
<dbReference type="GO" id="GO:0008271">
    <property type="term" value="F:secondary active sulfate transmembrane transporter activity"/>
    <property type="evidence" value="ECO:0007669"/>
    <property type="project" value="InterPro"/>
</dbReference>
<feature type="transmembrane region" description="Helical" evidence="7">
    <location>
        <begin position="333"/>
        <end position="352"/>
    </location>
</feature>
<feature type="transmembrane region" description="Helical" evidence="7">
    <location>
        <begin position="507"/>
        <end position="530"/>
    </location>
</feature>
<evidence type="ECO:0000259" key="8">
    <source>
        <dbReference type="PROSITE" id="PS50801"/>
    </source>
</evidence>
<feature type="transmembrane region" description="Helical" evidence="7">
    <location>
        <begin position="482"/>
        <end position="501"/>
    </location>
</feature>
<feature type="transmembrane region" description="Helical" evidence="7">
    <location>
        <begin position="542"/>
        <end position="570"/>
    </location>
</feature>
<sequence>MASSAMGDTDGRDERAKYLGFSSIAPHPYSATDYSAGADHETEKETISFPAVGSPKHFKKSSSGITTTTTGSIENYHSIEMTQVYDNVSEDIEKNGVVERSRWVLNAPEPPGLFREAADSVRDTLGSMRNKYYKSLKSQNSFTKRMLLINQNIFPILVWGRNYSAAKFKNDLMAGLTIASLCIPQSIGYATLARLDPQYGLYTSVVPPLIYAVMGTSRDIAIGPVAVVSLLLPSMIQKIVDPGTDPITYRNFVLTATFFCGIFQGAFGFFRLGFLVDFLSHAAIVGFMAGAAIIIGLQQLKGLLGLTHFTNKTDIISVTKAVWNSIHHPWSPYNFIIGISFLGFIFFTRFLGKKNKKLFWLPAIAPLLSVILSTLIVYVAKADKNGVKIVKHIKGGINPSSLHQLQLHSPFVWEVAKIGLIVAVVALTEAIAVGRSFATMKGYHLDGNKEMVAMGSMNIIGSLTSCYVATGSFSRTAVNFSAGCETLVSNIVMGITVLISLQFLTKLLYYTPTAILASIILSALPGLINLNAAYHIWKLDKLDFLACIGAFFGVLFASVEIGLTVTISFVKIILISIRPGTETLGKLPGADVFCDIQQYPMAIQIPGTIIIRIKPALLCFANANFIRERIMNYISEDIEENTKRTIYKLLILDMSSLLNIDTSGIACLEDMHRNLNEQGIQIAIANPRWQVIHKLKLAEFVNKIEGRIFLTVGEAVMNYATAKFPVRTTT</sequence>
<dbReference type="InterPro" id="IPR036513">
    <property type="entry name" value="STAS_dom_sf"/>
</dbReference>
<evidence type="ECO:0000256" key="1">
    <source>
        <dbReference type="ARBA" id="ARBA00004141"/>
    </source>
</evidence>
<dbReference type="InterPro" id="IPR002645">
    <property type="entry name" value="STAS_dom"/>
</dbReference>
<evidence type="ECO:0000256" key="2">
    <source>
        <dbReference type="ARBA" id="ARBA00008692"/>
    </source>
</evidence>
<dbReference type="Proteomes" id="UP000583929">
    <property type="component" value="Unassembled WGS sequence"/>
</dbReference>
<dbReference type="PROSITE" id="PS01130">
    <property type="entry name" value="SLC26A"/>
    <property type="match status" value="1"/>
</dbReference>
<dbReference type="PROSITE" id="PS50801">
    <property type="entry name" value="STAS"/>
    <property type="match status" value="1"/>
</dbReference>
<reference evidence="11 12" key="1">
    <citation type="journal article" date="2020" name="bioRxiv">
        <title>Sequence and annotation of 42 cannabis genomes reveals extensive copy number variation in cannabinoid synthesis and pathogen resistance genes.</title>
        <authorList>
            <person name="Mckernan K.J."/>
            <person name="Helbert Y."/>
            <person name="Kane L.T."/>
            <person name="Ebling H."/>
            <person name="Zhang L."/>
            <person name="Liu B."/>
            <person name="Eaton Z."/>
            <person name="Mclaughlin S."/>
            <person name="Kingan S."/>
            <person name="Baybayan P."/>
            <person name="Concepcion G."/>
            <person name="Jordan M."/>
            <person name="Riva A."/>
            <person name="Barbazuk W."/>
            <person name="Harkins T."/>
        </authorList>
    </citation>
    <scope>NUCLEOTIDE SEQUENCE [LARGE SCALE GENOMIC DNA]</scope>
    <source>
        <strain evidence="11 12">cv. Jamaican Lion 4</strain>
        <strain evidence="10">Father</strain>
        <strain evidence="9">Mother</strain>
        <tissue evidence="10">Leaf</tissue>
    </source>
</reference>
<dbReference type="InterPro" id="IPR018045">
    <property type="entry name" value="S04_transporter_CS"/>
</dbReference>
<feature type="transmembrane region" description="Helical" evidence="7">
    <location>
        <begin position="210"/>
        <end position="232"/>
    </location>
</feature>
<feature type="transmembrane region" description="Helical" evidence="7">
    <location>
        <begin position="172"/>
        <end position="190"/>
    </location>
</feature>
<comment type="subcellular location">
    <subcellularLocation>
        <location evidence="1">Membrane</location>
        <topology evidence="1">Multi-pass membrane protein</topology>
    </subcellularLocation>
</comment>
<keyword evidence="6 7" id="KW-0472">Membrane</keyword>
<protein>
    <recommendedName>
        <fullName evidence="8">STAS domain-containing protein</fullName>
    </recommendedName>
</protein>
<dbReference type="InterPro" id="IPR011547">
    <property type="entry name" value="SLC26A/SulP_dom"/>
</dbReference>
<evidence type="ECO:0000256" key="3">
    <source>
        <dbReference type="ARBA" id="ARBA00022448"/>
    </source>
</evidence>
<keyword evidence="5 7" id="KW-1133">Transmembrane helix</keyword>
<feature type="transmembrane region" description="Helical" evidence="7">
    <location>
        <begin position="252"/>
        <end position="272"/>
    </location>
</feature>
<accession>A0A7J6HYY0</accession>
<keyword evidence="12" id="KW-1185">Reference proteome</keyword>
<proteinExistence type="inferred from homology"/>
<dbReference type="FunFam" id="3.30.750.24:FF:000002">
    <property type="entry name" value="Sulfate transporter 31"/>
    <property type="match status" value="1"/>
</dbReference>
<evidence type="ECO:0000313" key="12">
    <source>
        <dbReference type="Proteomes" id="UP000583929"/>
    </source>
</evidence>